<accession>A0A061D8J8</accession>
<dbReference type="GeneID" id="24565374"/>
<sequence length="85" mass="9044">MKINVATVFRALFFVLLSVVLHVQGKGRSFALGKARDHASGKSGAYKGLRYTSGHRGKTQSAVCDDNFYCPGAPTLAKLGAAIPF</sequence>
<dbReference type="EMBL" id="LK391709">
    <property type="protein sequence ID" value="CDR96833.1"/>
    <property type="molecule type" value="Genomic_DNA"/>
</dbReference>
<evidence type="ECO:0000256" key="1">
    <source>
        <dbReference type="SAM" id="SignalP"/>
    </source>
</evidence>
<protein>
    <submittedName>
        <fullName evidence="2">Uncharacterized protein</fullName>
    </submittedName>
</protein>
<dbReference type="AlphaFoldDB" id="A0A061D8J8"/>
<evidence type="ECO:0000313" key="2">
    <source>
        <dbReference type="EMBL" id="CDR96833.1"/>
    </source>
</evidence>
<keyword evidence="1" id="KW-0732">Signal</keyword>
<dbReference type="VEuPathDB" id="PiroplasmaDB:BBBOND_0307370"/>
<gene>
    <name evidence="2" type="ORF">BBBOND_0307370</name>
</gene>
<dbReference type="RefSeq" id="XP_012769019.1">
    <property type="nucleotide sequence ID" value="XM_012913565.1"/>
</dbReference>
<reference evidence="3" key="1">
    <citation type="journal article" date="2014" name="Nucleic Acids Res.">
        <title>The evolutionary dynamics of variant antigen genes in Babesia reveal a history of genomic innovation underlying host-parasite interaction.</title>
        <authorList>
            <person name="Jackson A.P."/>
            <person name="Otto T.D."/>
            <person name="Darby A."/>
            <person name="Ramaprasad A."/>
            <person name="Xia D."/>
            <person name="Echaide I.E."/>
            <person name="Farber M."/>
            <person name="Gahlot S."/>
            <person name="Gamble J."/>
            <person name="Gupta D."/>
            <person name="Gupta Y."/>
            <person name="Jackson L."/>
            <person name="Malandrin L."/>
            <person name="Malas T.B."/>
            <person name="Moussa E."/>
            <person name="Nair M."/>
            <person name="Reid A.J."/>
            <person name="Sanders M."/>
            <person name="Sharma J."/>
            <person name="Tracey A."/>
            <person name="Quail M.A."/>
            <person name="Weir W."/>
            <person name="Wastling J.M."/>
            <person name="Hall N."/>
            <person name="Willadsen P."/>
            <person name="Lingelbach K."/>
            <person name="Shiels B."/>
            <person name="Tait A."/>
            <person name="Berriman M."/>
            <person name="Allred D.R."/>
            <person name="Pain A."/>
        </authorList>
    </citation>
    <scope>NUCLEOTIDE SEQUENCE [LARGE SCALE GENOMIC DNA]</scope>
    <source>
        <strain evidence="3">Bond</strain>
    </source>
</reference>
<feature type="signal peptide" evidence="1">
    <location>
        <begin position="1"/>
        <end position="25"/>
    </location>
</feature>
<evidence type="ECO:0000313" key="3">
    <source>
        <dbReference type="Proteomes" id="UP000033188"/>
    </source>
</evidence>
<proteinExistence type="predicted"/>
<feature type="chain" id="PRO_5001596096" evidence="1">
    <location>
        <begin position="26"/>
        <end position="85"/>
    </location>
</feature>
<keyword evidence="3" id="KW-1185">Reference proteome</keyword>
<dbReference type="Proteomes" id="UP000033188">
    <property type="component" value="Chromosome 3"/>
</dbReference>
<organism evidence="2 3">
    <name type="scientific">Babesia bigemina</name>
    <dbReference type="NCBI Taxonomy" id="5866"/>
    <lineage>
        <taxon>Eukaryota</taxon>
        <taxon>Sar</taxon>
        <taxon>Alveolata</taxon>
        <taxon>Apicomplexa</taxon>
        <taxon>Aconoidasida</taxon>
        <taxon>Piroplasmida</taxon>
        <taxon>Babesiidae</taxon>
        <taxon>Babesia</taxon>
    </lineage>
</organism>
<name>A0A061D8J8_BABBI</name>
<dbReference type="KEGG" id="bbig:BBBOND_0307370"/>